<feature type="transmembrane region" description="Helical" evidence="10">
    <location>
        <begin position="503"/>
        <end position="523"/>
    </location>
</feature>
<name>A0A6C7EAZ7_ILUCY</name>
<keyword evidence="3 10" id="KW-0812">Transmembrane</keyword>
<keyword evidence="7" id="KW-0186">Copper</keyword>
<evidence type="ECO:0000256" key="7">
    <source>
        <dbReference type="ARBA" id="ARBA00023008"/>
    </source>
</evidence>
<keyword evidence="2" id="KW-1003">Cell membrane</keyword>
<evidence type="ECO:0000313" key="14">
    <source>
        <dbReference type="Proteomes" id="UP000011863"/>
    </source>
</evidence>
<feature type="domain" description="CopC" evidence="11">
    <location>
        <begin position="41"/>
        <end position="135"/>
    </location>
</feature>
<organism evidence="13 14">
    <name type="scientific">Ilumatobacter coccineus (strain NBRC 103263 / KCTC 29153 / YM16-304)</name>
    <dbReference type="NCBI Taxonomy" id="1313172"/>
    <lineage>
        <taxon>Bacteria</taxon>
        <taxon>Bacillati</taxon>
        <taxon>Actinomycetota</taxon>
        <taxon>Acidimicrobiia</taxon>
        <taxon>Acidimicrobiales</taxon>
        <taxon>Ilumatobacteraceae</taxon>
        <taxon>Ilumatobacter</taxon>
    </lineage>
</organism>
<evidence type="ECO:0000256" key="5">
    <source>
        <dbReference type="ARBA" id="ARBA00022729"/>
    </source>
</evidence>
<evidence type="ECO:0000256" key="8">
    <source>
        <dbReference type="ARBA" id="ARBA00023136"/>
    </source>
</evidence>
<dbReference type="InterPro" id="IPR014756">
    <property type="entry name" value="Ig_E-set"/>
</dbReference>
<dbReference type="InterPro" id="IPR014755">
    <property type="entry name" value="Cu-Rt/internalin_Ig-like"/>
</dbReference>
<dbReference type="Proteomes" id="UP000011863">
    <property type="component" value="Chromosome"/>
</dbReference>
<dbReference type="GO" id="GO:0006825">
    <property type="term" value="P:copper ion transport"/>
    <property type="evidence" value="ECO:0007669"/>
    <property type="project" value="InterPro"/>
</dbReference>
<dbReference type="GO" id="GO:0042597">
    <property type="term" value="C:periplasmic space"/>
    <property type="evidence" value="ECO:0007669"/>
    <property type="project" value="InterPro"/>
</dbReference>
<feature type="transmembrane region" description="Helical" evidence="10">
    <location>
        <begin position="422"/>
        <end position="441"/>
    </location>
</feature>
<dbReference type="InterPro" id="IPR032694">
    <property type="entry name" value="CopC/D"/>
</dbReference>
<protein>
    <submittedName>
        <fullName evidence="13">Putative copper resistance protein</fullName>
    </submittedName>
</protein>
<feature type="compositionally biased region" description="Low complexity" evidence="9">
    <location>
        <begin position="149"/>
        <end position="174"/>
    </location>
</feature>
<keyword evidence="4" id="KW-0479">Metal-binding</keyword>
<evidence type="ECO:0000259" key="11">
    <source>
        <dbReference type="Pfam" id="PF04234"/>
    </source>
</evidence>
<dbReference type="GO" id="GO:0005507">
    <property type="term" value="F:copper ion binding"/>
    <property type="evidence" value="ECO:0007669"/>
    <property type="project" value="InterPro"/>
</dbReference>
<evidence type="ECO:0000256" key="4">
    <source>
        <dbReference type="ARBA" id="ARBA00022723"/>
    </source>
</evidence>
<keyword evidence="8 10" id="KW-0472">Membrane</keyword>
<proteinExistence type="predicted"/>
<feature type="compositionally biased region" description="Low complexity" evidence="9">
    <location>
        <begin position="308"/>
        <end position="326"/>
    </location>
</feature>
<keyword evidence="14" id="KW-1185">Reference proteome</keyword>
<dbReference type="SUPFAM" id="SSF81296">
    <property type="entry name" value="E set domains"/>
    <property type="match status" value="1"/>
</dbReference>
<dbReference type="RefSeq" id="WP_015442740.1">
    <property type="nucleotide sequence ID" value="NC_020520.1"/>
</dbReference>
<evidence type="ECO:0000256" key="1">
    <source>
        <dbReference type="ARBA" id="ARBA00004651"/>
    </source>
</evidence>
<feature type="transmembrane region" description="Helical" evidence="10">
    <location>
        <begin position="382"/>
        <end position="401"/>
    </location>
</feature>
<dbReference type="GO" id="GO:0005886">
    <property type="term" value="C:plasma membrane"/>
    <property type="evidence" value="ECO:0007669"/>
    <property type="project" value="UniProtKB-SubCell"/>
</dbReference>
<sequence length="524" mass="53727">MRLGSHRSVQAVAVARWRALLVAVVLAIVAMVAGEGTAYAHTGFESSTPAEGATVSEPVDVVTIVFTGEATPVGDEFIALTPEGVLQPASSIETTDDMVFTVRFDPPLTGGQVGIRWNVQAADAHPIEGAFAFTVTAPAPTTAPPTTAPPETVAPTTVAPGTSLPATTVTPAPDAVDDVGPPGEDAPSEAVLSLDEFLAVDDSRPGETTATVGRLVGFLGVALGIGALAFLATALRGRRDEVDMVRSGIRVLGVVIAIGAAIEYVGVGRIANESLATGWSSAPGFAAALRIVGGIGLAVGLAGLPPRTSATRPAASRSLSSAVAAPREARSSEGERIVRWAPDARSWPAFTGIALVIVSFWFDGHTVSKGFRPLHALVNSVHVVAGAIWVGGVVTMAAVLWSRHRAGRPTRGAELVVRFSKIASLALAAVVVAGLFMAFFVLDSFGELTGTPWGQILLLKTVAVGLAAAGGAYNHFRLLPALEDDPESPDVLAELRSTVTAEAIMLVFVVAVTAWLVAAATAAS</sequence>
<feature type="domain" description="Copper resistance protein D" evidence="12">
    <location>
        <begin position="414"/>
        <end position="516"/>
    </location>
</feature>
<evidence type="ECO:0000256" key="2">
    <source>
        <dbReference type="ARBA" id="ARBA00022475"/>
    </source>
</evidence>
<dbReference type="Pfam" id="PF04234">
    <property type="entry name" value="CopC"/>
    <property type="match status" value="1"/>
</dbReference>
<keyword evidence="6 10" id="KW-1133">Transmembrane helix</keyword>
<keyword evidence="5" id="KW-0732">Signal</keyword>
<evidence type="ECO:0000256" key="10">
    <source>
        <dbReference type="SAM" id="Phobius"/>
    </source>
</evidence>
<feature type="transmembrane region" description="Helical" evidence="10">
    <location>
        <begin position="247"/>
        <end position="265"/>
    </location>
</feature>
<evidence type="ECO:0000256" key="3">
    <source>
        <dbReference type="ARBA" id="ARBA00022692"/>
    </source>
</evidence>
<feature type="transmembrane region" description="Helical" evidence="10">
    <location>
        <begin position="285"/>
        <end position="304"/>
    </location>
</feature>
<comment type="subcellular location">
    <subcellularLocation>
        <location evidence="1">Cell membrane</location>
        <topology evidence="1">Multi-pass membrane protein</topology>
    </subcellularLocation>
</comment>
<evidence type="ECO:0000313" key="13">
    <source>
        <dbReference type="EMBL" id="BAN03493.1"/>
    </source>
</evidence>
<dbReference type="Gene3D" id="2.60.40.1220">
    <property type="match status" value="1"/>
</dbReference>
<dbReference type="GO" id="GO:0046688">
    <property type="term" value="P:response to copper ion"/>
    <property type="evidence" value="ECO:0007669"/>
    <property type="project" value="InterPro"/>
</dbReference>
<dbReference type="Pfam" id="PF05425">
    <property type="entry name" value="CopD"/>
    <property type="match status" value="1"/>
</dbReference>
<dbReference type="KEGG" id="aym:YM304_31790"/>
<feature type="region of interest" description="Disordered" evidence="9">
    <location>
        <begin position="140"/>
        <end position="187"/>
    </location>
</feature>
<dbReference type="EMBL" id="AP012057">
    <property type="protein sequence ID" value="BAN03493.1"/>
    <property type="molecule type" value="Genomic_DNA"/>
</dbReference>
<dbReference type="InterPro" id="IPR007348">
    <property type="entry name" value="CopC_dom"/>
</dbReference>
<dbReference type="PANTHER" id="PTHR34820">
    <property type="entry name" value="INNER MEMBRANE PROTEIN YEBZ"/>
    <property type="match status" value="1"/>
</dbReference>
<feature type="transmembrane region" description="Helical" evidence="10">
    <location>
        <begin position="453"/>
        <end position="473"/>
    </location>
</feature>
<evidence type="ECO:0000256" key="6">
    <source>
        <dbReference type="ARBA" id="ARBA00022989"/>
    </source>
</evidence>
<gene>
    <name evidence="13" type="ORF">YM304_31790</name>
</gene>
<dbReference type="InterPro" id="IPR008457">
    <property type="entry name" value="Cu-R_CopD_dom"/>
</dbReference>
<dbReference type="PANTHER" id="PTHR34820:SF4">
    <property type="entry name" value="INNER MEMBRANE PROTEIN YEBZ"/>
    <property type="match status" value="1"/>
</dbReference>
<dbReference type="AlphaFoldDB" id="A0A6C7EAZ7"/>
<reference evidence="13 14" key="1">
    <citation type="journal article" date="2013" name="Int. J. Syst. Evol. Microbiol.">
        <title>Ilumatobacter nonamiense sp. nov. and Ilumatobacter coccineum sp. nov., isolated from seashore sand.</title>
        <authorList>
            <person name="Matsumoto A."/>
            <person name="Kasai H."/>
            <person name="Matsuo Y."/>
            <person name="Shizuri Y."/>
            <person name="Ichikawa N."/>
            <person name="Fujita N."/>
            <person name="Omura S."/>
            <person name="Takahashi Y."/>
        </authorList>
    </citation>
    <scope>NUCLEOTIDE SEQUENCE [LARGE SCALE GENOMIC DNA]</scope>
    <source>
        <strain evidence="14">NBRC 103263 / KCTC 29153 / YM16-304</strain>
    </source>
</reference>
<evidence type="ECO:0000256" key="9">
    <source>
        <dbReference type="SAM" id="MobiDB-lite"/>
    </source>
</evidence>
<evidence type="ECO:0000259" key="12">
    <source>
        <dbReference type="Pfam" id="PF05425"/>
    </source>
</evidence>
<feature type="transmembrane region" description="Helical" evidence="10">
    <location>
        <begin position="346"/>
        <end position="362"/>
    </location>
</feature>
<feature type="region of interest" description="Disordered" evidence="9">
    <location>
        <begin position="308"/>
        <end position="327"/>
    </location>
</feature>
<accession>A0A6C7EAZ7</accession>
<feature type="transmembrane region" description="Helical" evidence="10">
    <location>
        <begin position="215"/>
        <end position="235"/>
    </location>
</feature>